<evidence type="ECO:0000313" key="3">
    <source>
        <dbReference type="Proteomes" id="UP001470230"/>
    </source>
</evidence>
<reference evidence="2 3" key="1">
    <citation type="submission" date="2024-04" db="EMBL/GenBank/DDBJ databases">
        <title>Tritrichomonas musculus Genome.</title>
        <authorList>
            <person name="Alves-Ferreira E."/>
            <person name="Grigg M."/>
            <person name="Lorenzi H."/>
            <person name="Galac M."/>
        </authorList>
    </citation>
    <scope>NUCLEOTIDE SEQUENCE [LARGE SCALE GENOMIC DNA]</scope>
    <source>
        <strain evidence="2 3">EAF2021</strain>
    </source>
</reference>
<sequence length="596" mass="68353">MNSQIYIISASNLLCNPNTNLFCKIYQPSFADFEIGKTSIQQGNSQFEWNECFQCHLIRGINFIFYIIEMKNEEQQILGKAKLNIFNLTFSQDIDLPIETNQNEGPKHKDKNIHPTLKIKIEQITDSKPIFLKNPSNRIPFNNVIYANLSFSPNYSPDFPYKSSLFDFACIPLDISFVAFDQYGNITHVVSNSDVDRSKKACHSKSTLCYCYDTFGPTIRLDLFETFFNKNGKTKTYSPFSNEYISHNSNTKLYSSFPSVRGVFVISVFDQSIPIEMYKWISIDFYISQEKHMRKTLDDVLICEPKLADVYFHSRMPVNLPRTGKVGSFTISSVAVFTADYENRNIEISPLLFSCPNYSIKIPTFSITEILPEIAQVSQVAQFTNGINKYERRVSCPLGCSASLGRALYINKFPNIMPKIRFCFSWKYLNNSLPKKRSLIDPQFEDYEENEFELELETSLFAIDASFQVLKICSTNNKSICNGAFVHSGKRKSSLAEITADFKMIPSNVSYLCLAINSFKPLDDPIKRINFVIKVGETVLFMTTKKNITKQGFIFILMKKEINDWTIIPLLKQVKENTPTLTQKSVTNICHTLFHS</sequence>
<proteinExistence type="predicted"/>
<dbReference type="InterPro" id="IPR035892">
    <property type="entry name" value="C2_domain_sf"/>
</dbReference>
<organism evidence="2 3">
    <name type="scientific">Tritrichomonas musculus</name>
    <dbReference type="NCBI Taxonomy" id="1915356"/>
    <lineage>
        <taxon>Eukaryota</taxon>
        <taxon>Metamonada</taxon>
        <taxon>Parabasalia</taxon>
        <taxon>Tritrichomonadida</taxon>
        <taxon>Tritrichomonadidae</taxon>
        <taxon>Tritrichomonas</taxon>
    </lineage>
</organism>
<keyword evidence="3" id="KW-1185">Reference proteome</keyword>
<evidence type="ECO:0000313" key="2">
    <source>
        <dbReference type="EMBL" id="KAK8892303.1"/>
    </source>
</evidence>
<feature type="domain" description="C2" evidence="1">
    <location>
        <begin position="1"/>
        <end position="98"/>
    </location>
</feature>
<dbReference type="InterPro" id="IPR000008">
    <property type="entry name" value="C2_dom"/>
</dbReference>
<gene>
    <name evidence="2" type="ORF">M9Y10_029528</name>
</gene>
<dbReference type="SUPFAM" id="SSF49562">
    <property type="entry name" value="C2 domain (Calcium/lipid-binding domain, CaLB)"/>
    <property type="match status" value="1"/>
</dbReference>
<dbReference type="EMBL" id="JAPFFF010000004">
    <property type="protein sequence ID" value="KAK8892303.1"/>
    <property type="molecule type" value="Genomic_DNA"/>
</dbReference>
<evidence type="ECO:0000259" key="1">
    <source>
        <dbReference type="PROSITE" id="PS50004"/>
    </source>
</evidence>
<dbReference type="SMART" id="SM00239">
    <property type="entry name" value="C2"/>
    <property type="match status" value="1"/>
</dbReference>
<protein>
    <recommendedName>
        <fullName evidence="1">C2 domain-containing protein</fullName>
    </recommendedName>
</protein>
<comment type="caution">
    <text evidence="2">The sequence shown here is derived from an EMBL/GenBank/DDBJ whole genome shotgun (WGS) entry which is preliminary data.</text>
</comment>
<dbReference type="CDD" id="cd00030">
    <property type="entry name" value="C2"/>
    <property type="match status" value="1"/>
</dbReference>
<dbReference type="Proteomes" id="UP001470230">
    <property type="component" value="Unassembled WGS sequence"/>
</dbReference>
<dbReference type="PROSITE" id="PS50004">
    <property type="entry name" value="C2"/>
    <property type="match status" value="1"/>
</dbReference>
<name>A0ABR2KMT6_9EUKA</name>
<accession>A0ABR2KMT6</accession>